<evidence type="ECO:0000313" key="2">
    <source>
        <dbReference type="Proteomes" id="UP000274504"/>
    </source>
</evidence>
<dbReference type="AlphaFoldDB" id="A0A0R3SR29"/>
<proteinExistence type="predicted"/>
<accession>A0A0R3SR29</accession>
<dbReference type="EMBL" id="UYSG01010950">
    <property type="protein sequence ID" value="VDL59902.1"/>
    <property type="molecule type" value="Genomic_DNA"/>
</dbReference>
<organism evidence="3">
    <name type="scientific">Hymenolepis diminuta</name>
    <name type="common">Rat tapeworm</name>
    <dbReference type="NCBI Taxonomy" id="6216"/>
    <lineage>
        <taxon>Eukaryota</taxon>
        <taxon>Metazoa</taxon>
        <taxon>Spiralia</taxon>
        <taxon>Lophotrochozoa</taxon>
        <taxon>Platyhelminthes</taxon>
        <taxon>Cestoda</taxon>
        <taxon>Eucestoda</taxon>
        <taxon>Cyclophyllidea</taxon>
        <taxon>Hymenolepididae</taxon>
        <taxon>Hymenolepis</taxon>
    </lineage>
</organism>
<dbReference type="Proteomes" id="UP000274504">
    <property type="component" value="Unassembled WGS sequence"/>
</dbReference>
<gene>
    <name evidence="1" type="ORF">HDID_LOCUS7584</name>
</gene>
<name>A0A0R3SR29_HYMDI</name>
<evidence type="ECO:0000313" key="1">
    <source>
        <dbReference type="EMBL" id="VDL59902.1"/>
    </source>
</evidence>
<reference evidence="1 2" key="2">
    <citation type="submission" date="2018-11" db="EMBL/GenBank/DDBJ databases">
        <authorList>
            <consortium name="Pathogen Informatics"/>
        </authorList>
    </citation>
    <scope>NUCLEOTIDE SEQUENCE [LARGE SCALE GENOMIC DNA]</scope>
</reference>
<protein>
    <submittedName>
        <fullName evidence="3">Secreted protein</fullName>
    </submittedName>
</protein>
<reference evidence="3" key="1">
    <citation type="submission" date="2017-02" db="UniProtKB">
        <authorList>
            <consortium name="WormBaseParasite"/>
        </authorList>
    </citation>
    <scope>IDENTIFICATION</scope>
</reference>
<evidence type="ECO:0000313" key="3">
    <source>
        <dbReference type="WBParaSite" id="HDID_0000758601-mRNA-1"/>
    </source>
</evidence>
<dbReference type="WBParaSite" id="HDID_0000758601-mRNA-1">
    <property type="protein sequence ID" value="HDID_0000758601-mRNA-1"/>
    <property type="gene ID" value="HDID_0000758601"/>
</dbReference>
<sequence length="113" mass="12962">MLTLMYSFSTSLWRCDFLSAQLRQLSSVLTICVKVALFSSLPSPKMSYETGPGVNAVCATFTYPFSDPSNPHVWFRQLKNRSKLQSIIKQKRSFNLLFLLFQTMSARLQILQD</sequence>